<reference evidence="1" key="1">
    <citation type="submission" date="2021-06" db="EMBL/GenBank/DDBJ databases">
        <authorList>
            <person name="Gannon L."/>
            <person name="Redgwell R T."/>
            <person name="Michniewski S."/>
            <person name="Harrison D C."/>
            <person name="Millard A."/>
        </authorList>
    </citation>
    <scope>NUCLEOTIDE SEQUENCE</scope>
</reference>
<gene>
    <name evidence="1" type="ORF">SLAVMIC_00389</name>
</gene>
<dbReference type="EMBL" id="OU342829">
    <property type="protein sequence ID" value="CAG7580385.1"/>
    <property type="molecule type" value="Genomic_DNA"/>
</dbReference>
<name>A0A8D9FQ68_9VIRU</name>
<evidence type="ECO:0000313" key="1">
    <source>
        <dbReference type="EMBL" id="CAG7580385.1"/>
    </source>
</evidence>
<accession>A0A8D9FQ68</accession>
<organism evidence="1">
    <name type="scientific">uncultured marine phage</name>
    <dbReference type="NCBI Taxonomy" id="707152"/>
    <lineage>
        <taxon>Viruses</taxon>
        <taxon>environmental samples</taxon>
    </lineage>
</organism>
<proteinExistence type="predicted"/>
<protein>
    <submittedName>
        <fullName evidence="1">Uncharacterized protein</fullName>
    </submittedName>
</protein>
<sequence>MRDLIRYSDHNQIVMETYNRILEDLSQSWKTRNYKGIIKNLERFDELSRKEKIKLRDNRLEKILKK</sequence>